<evidence type="ECO:0000313" key="1">
    <source>
        <dbReference type="EMBL" id="JAH78294.1"/>
    </source>
</evidence>
<reference evidence="1" key="1">
    <citation type="submission" date="2014-11" db="EMBL/GenBank/DDBJ databases">
        <authorList>
            <person name="Amaro Gonzalez C."/>
        </authorList>
    </citation>
    <scope>NUCLEOTIDE SEQUENCE</scope>
</reference>
<sequence length="49" mass="5647">MCRYLHIILLQNLHSNSIFTSILPLSLSLPLLLSRGGLGQRRGWAWPRF</sequence>
<name>A0A0E9VJK5_ANGAN</name>
<dbReference type="AlphaFoldDB" id="A0A0E9VJK5"/>
<dbReference type="EMBL" id="GBXM01030283">
    <property type="protein sequence ID" value="JAH78294.1"/>
    <property type="molecule type" value="Transcribed_RNA"/>
</dbReference>
<protein>
    <submittedName>
        <fullName evidence="1">Uncharacterized protein</fullName>
    </submittedName>
</protein>
<reference evidence="1" key="2">
    <citation type="journal article" date="2015" name="Fish Shellfish Immunol.">
        <title>Early steps in the European eel (Anguilla anguilla)-Vibrio vulnificus interaction in the gills: Role of the RtxA13 toxin.</title>
        <authorList>
            <person name="Callol A."/>
            <person name="Pajuelo D."/>
            <person name="Ebbesson L."/>
            <person name="Teles M."/>
            <person name="MacKenzie S."/>
            <person name="Amaro C."/>
        </authorList>
    </citation>
    <scope>NUCLEOTIDE SEQUENCE</scope>
</reference>
<accession>A0A0E9VJK5</accession>
<organism evidence="1">
    <name type="scientific">Anguilla anguilla</name>
    <name type="common">European freshwater eel</name>
    <name type="synonym">Muraena anguilla</name>
    <dbReference type="NCBI Taxonomy" id="7936"/>
    <lineage>
        <taxon>Eukaryota</taxon>
        <taxon>Metazoa</taxon>
        <taxon>Chordata</taxon>
        <taxon>Craniata</taxon>
        <taxon>Vertebrata</taxon>
        <taxon>Euteleostomi</taxon>
        <taxon>Actinopterygii</taxon>
        <taxon>Neopterygii</taxon>
        <taxon>Teleostei</taxon>
        <taxon>Anguilliformes</taxon>
        <taxon>Anguillidae</taxon>
        <taxon>Anguilla</taxon>
    </lineage>
</organism>
<proteinExistence type="predicted"/>